<dbReference type="EMBL" id="VDUW01000003">
    <property type="protein sequence ID" value="TXL65682.1"/>
    <property type="molecule type" value="Genomic_DNA"/>
</dbReference>
<dbReference type="AlphaFoldDB" id="A0A5C8NWV2"/>
<evidence type="ECO:0000256" key="1">
    <source>
        <dbReference type="SAM" id="Phobius"/>
    </source>
</evidence>
<reference evidence="2 3" key="1">
    <citation type="submission" date="2019-06" db="EMBL/GenBank/DDBJ databases">
        <title>Cerasibacillus sp. nov., isolated from maize field.</title>
        <authorList>
            <person name="Lin S.-Y."/>
            <person name="Tsai C.-F."/>
            <person name="Young C.-C."/>
        </authorList>
    </citation>
    <scope>NUCLEOTIDE SEQUENCE [LARGE SCALE GENOMIC DNA]</scope>
    <source>
        <strain evidence="2 3">CC-CFT480</strain>
    </source>
</reference>
<comment type="caution">
    <text evidence="2">The sequence shown here is derived from an EMBL/GenBank/DDBJ whole genome shotgun (WGS) entry which is preliminary data.</text>
</comment>
<gene>
    <name evidence="2" type="ORF">FHP05_06045</name>
</gene>
<protein>
    <recommendedName>
        <fullName evidence="4">YfzA-like protein</fullName>
    </recommendedName>
</protein>
<feature type="transmembrane region" description="Helical" evidence="1">
    <location>
        <begin position="67"/>
        <end position="87"/>
    </location>
</feature>
<dbReference type="Proteomes" id="UP000321574">
    <property type="component" value="Unassembled WGS sequence"/>
</dbReference>
<keyword evidence="1" id="KW-0472">Membrane</keyword>
<evidence type="ECO:0008006" key="4">
    <source>
        <dbReference type="Google" id="ProtNLM"/>
    </source>
</evidence>
<dbReference type="OrthoDB" id="2638799at2"/>
<keyword evidence="1" id="KW-1133">Transmembrane helix</keyword>
<keyword evidence="1" id="KW-0812">Transmembrane</keyword>
<keyword evidence="3" id="KW-1185">Reference proteome</keyword>
<accession>A0A5C8NWV2</accession>
<sequence>MTDKQVKERANRKRWWWITSLSIFFIAQFIFFAIDGTNLEPNLNNTVWAKWLVESKLFTEWIAPFSFPWFNMVTTLFATVLFLKAVTDIIKGSKKYRS</sequence>
<dbReference type="RefSeq" id="WP_147666352.1">
    <property type="nucleotide sequence ID" value="NZ_VDUW01000003.1"/>
</dbReference>
<dbReference type="Pfam" id="PF14118">
    <property type="entry name" value="YfzA"/>
    <property type="match status" value="1"/>
</dbReference>
<evidence type="ECO:0000313" key="2">
    <source>
        <dbReference type="EMBL" id="TXL65682.1"/>
    </source>
</evidence>
<feature type="transmembrane region" description="Helical" evidence="1">
    <location>
        <begin position="15"/>
        <end position="34"/>
    </location>
</feature>
<evidence type="ECO:0000313" key="3">
    <source>
        <dbReference type="Proteomes" id="UP000321574"/>
    </source>
</evidence>
<dbReference type="InterPro" id="IPR025627">
    <property type="entry name" value="YfzA"/>
</dbReference>
<name>A0A5C8NWV2_9BACI</name>
<proteinExistence type="predicted"/>
<organism evidence="2 3">
    <name type="scientific">Cerasibacillus terrae</name>
    <dbReference type="NCBI Taxonomy" id="2498845"/>
    <lineage>
        <taxon>Bacteria</taxon>
        <taxon>Bacillati</taxon>
        <taxon>Bacillota</taxon>
        <taxon>Bacilli</taxon>
        <taxon>Bacillales</taxon>
        <taxon>Bacillaceae</taxon>
        <taxon>Cerasibacillus</taxon>
    </lineage>
</organism>